<evidence type="ECO:0000256" key="2">
    <source>
        <dbReference type="ARBA" id="ARBA00023043"/>
    </source>
</evidence>
<name>A0A8C8SWU2_9SAUR</name>
<keyword evidence="1" id="KW-0677">Repeat</keyword>
<dbReference type="Ensembl" id="ENSPCET00000025822.1">
    <property type="protein sequence ID" value="ENSPCEP00000024984.1"/>
    <property type="gene ID" value="ENSPCEG00000018860.1"/>
</dbReference>
<dbReference type="SUPFAM" id="SSF48403">
    <property type="entry name" value="Ankyrin repeat"/>
    <property type="match status" value="1"/>
</dbReference>
<protein>
    <submittedName>
        <fullName evidence="4">Uncharacterized protein</fullName>
    </submittedName>
</protein>
<accession>A0A8C8SWU2</accession>
<organism evidence="4 5">
    <name type="scientific">Pelusios castaneus</name>
    <name type="common">West African mud turtle</name>
    <dbReference type="NCBI Taxonomy" id="367368"/>
    <lineage>
        <taxon>Eukaryota</taxon>
        <taxon>Metazoa</taxon>
        <taxon>Chordata</taxon>
        <taxon>Craniata</taxon>
        <taxon>Vertebrata</taxon>
        <taxon>Euteleostomi</taxon>
        <taxon>Archelosauria</taxon>
        <taxon>Testudinata</taxon>
        <taxon>Testudines</taxon>
        <taxon>Pleurodira</taxon>
        <taxon>Pelomedusidae</taxon>
        <taxon>Pelusios</taxon>
    </lineage>
</organism>
<dbReference type="Proteomes" id="UP000694393">
    <property type="component" value="Unplaced"/>
</dbReference>
<dbReference type="PANTHER" id="PTHR24171">
    <property type="entry name" value="ANKYRIN REPEAT DOMAIN-CONTAINING PROTEIN 39-RELATED"/>
    <property type="match status" value="1"/>
</dbReference>
<dbReference type="SMART" id="SM00248">
    <property type="entry name" value="ANK"/>
    <property type="match status" value="3"/>
</dbReference>
<reference evidence="4" key="2">
    <citation type="submission" date="2025-09" db="UniProtKB">
        <authorList>
            <consortium name="Ensembl"/>
        </authorList>
    </citation>
    <scope>IDENTIFICATION</scope>
</reference>
<dbReference type="InterPro" id="IPR036770">
    <property type="entry name" value="Ankyrin_rpt-contain_sf"/>
</dbReference>
<evidence type="ECO:0000313" key="4">
    <source>
        <dbReference type="Ensembl" id="ENSPCEP00000024984.1"/>
    </source>
</evidence>
<keyword evidence="2 3" id="KW-0040">ANK repeat</keyword>
<dbReference type="PROSITE" id="PS50297">
    <property type="entry name" value="ANK_REP_REGION"/>
    <property type="match status" value="2"/>
</dbReference>
<dbReference type="PROSITE" id="PS50088">
    <property type="entry name" value="ANK_REPEAT"/>
    <property type="match status" value="3"/>
</dbReference>
<dbReference type="AlphaFoldDB" id="A0A8C8SWU2"/>
<feature type="repeat" description="ANK" evidence="3">
    <location>
        <begin position="32"/>
        <end position="64"/>
    </location>
</feature>
<reference evidence="4" key="1">
    <citation type="submission" date="2025-08" db="UniProtKB">
        <authorList>
            <consortium name="Ensembl"/>
        </authorList>
    </citation>
    <scope>IDENTIFICATION</scope>
</reference>
<keyword evidence="5" id="KW-1185">Reference proteome</keyword>
<sequence>SCAEEFACQRGNVDVAQQLLSHRANVNVKDKQSKTPLHLAAEKGDHTMVELLLSFNADPNAMDKEKKTPLHIAAIGGHLNTAKVLLAQKARFGIKDMDGLAEFSATDNQAHIVTLLKKKMFIR</sequence>
<feature type="repeat" description="ANK" evidence="3">
    <location>
        <begin position="1"/>
        <end position="31"/>
    </location>
</feature>
<proteinExistence type="predicted"/>
<dbReference type="Pfam" id="PF12796">
    <property type="entry name" value="Ank_2"/>
    <property type="match status" value="1"/>
</dbReference>
<evidence type="ECO:0000313" key="5">
    <source>
        <dbReference type="Proteomes" id="UP000694393"/>
    </source>
</evidence>
<feature type="repeat" description="ANK" evidence="3">
    <location>
        <begin position="65"/>
        <end position="97"/>
    </location>
</feature>
<dbReference type="InterPro" id="IPR002110">
    <property type="entry name" value="Ankyrin_rpt"/>
</dbReference>
<dbReference type="Gene3D" id="1.25.40.20">
    <property type="entry name" value="Ankyrin repeat-containing domain"/>
    <property type="match status" value="2"/>
</dbReference>
<evidence type="ECO:0000256" key="1">
    <source>
        <dbReference type="ARBA" id="ARBA00022737"/>
    </source>
</evidence>
<evidence type="ECO:0000256" key="3">
    <source>
        <dbReference type="PROSITE-ProRule" id="PRU00023"/>
    </source>
</evidence>